<dbReference type="Pfam" id="PF14464">
    <property type="entry name" value="Prok-JAB"/>
    <property type="match status" value="1"/>
</dbReference>
<dbReference type="GO" id="GO:0008641">
    <property type="term" value="F:ubiquitin-like modifier activating enzyme activity"/>
    <property type="evidence" value="ECO:0007669"/>
    <property type="project" value="InterPro"/>
</dbReference>
<dbReference type="EMBL" id="LT607750">
    <property type="protein sequence ID" value="SCG58206.1"/>
    <property type="molecule type" value="Genomic_DNA"/>
</dbReference>
<dbReference type="SUPFAM" id="SSF102712">
    <property type="entry name" value="JAB1/MPN domain"/>
    <property type="match status" value="1"/>
</dbReference>
<keyword evidence="9" id="KW-1185">Reference proteome</keyword>
<evidence type="ECO:0000313" key="8">
    <source>
        <dbReference type="EMBL" id="SCG58206.1"/>
    </source>
</evidence>
<dbReference type="GO" id="GO:0006508">
    <property type="term" value="P:proteolysis"/>
    <property type="evidence" value="ECO:0007669"/>
    <property type="project" value="UniProtKB-KW"/>
</dbReference>
<accession>A0A1C5IK62</accession>
<dbReference type="Pfam" id="PF14457">
    <property type="entry name" value="Prok-E2_A"/>
    <property type="match status" value="1"/>
</dbReference>
<feature type="domain" description="THIF-type NAD/FAD binding fold" evidence="6">
    <location>
        <begin position="394"/>
        <end position="502"/>
    </location>
</feature>
<dbReference type="SUPFAM" id="SSF54495">
    <property type="entry name" value="UBC-like"/>
    <property type="match status" value="1"/>
</dbReference>
<evidence type="ECO:0000256" key="3">
    <source>
        <dbReference type="ARBA" id="ARBA00022801"/>
    </source>
</evidence>
<dbReference type="Gene3D" id="3.40.140.10">
    <property type="entry name" value="Cytidine Deaminase, domain 2"/>
    <property type="match status" value="1"/>
</dbReference>
<evidence type="ECO:0000259" key="7">
    <source>
        <dbReference type="Pfam" id="PF14464"/>
    </source>
</evidence>
<evidence type="ECO:0000313" key="9">
    <source>
        <dbReference type="Proteomes" id="UP000198217"/>
    </source>
</evidence>
<keyword evidence="2" id="KW-0479">Metal-binding</keyword>
<evidence type="ECO:0000259" key="6">
    <source>
        <dbReference type="Pfam" id="PF00899"/>
    </source>
</evidence>
<dbReference type="Proteomes" id="UP000198217">
    <property type="component" value="Chromosome I"/>
</dbReference>
<keyword evidence="1" id="KW-0645">Protease</keyword>
<dbReference type="InterPro" id="IPR035985">
    <property type="entry name" value="Ubiquitin-activating_enz"/>
</dbReference>
<keyword evidence="5" id="KW-0482">Metalloprotease</keyword>
<feature type="domain" description="JAB" evidence="7">
    <location>
        <begin position="680"/>
        <end position="795"/>
    </location>
</feature>
<dbReference type="InterPro" id="IPR028090">
    <property type="entry name" value="JAB_dom_prok"/>
</dbReference>
<sequence>MTADGVDLARRQLLDLVEVAGGAVEVLEEWTNVHGNTAFTISLDTSGLEHTATGITVRDRERFKVIINDGFPFVPPSVFSVHKRWARTPHVQWGSSLCLYAAPSVEWSPTDGMRGFIGRLSKWVENAAAGTLDPEGQPLHPPAVYTSADAGRLLVHPNLGDRVPWAVDGSGREVGTLVAWCAVNSRRKRVDVLEWVDMDTAVARAEGDAFEVFHGDRPLIAIPVVLTPDEFGSEYPEDVKSLSAGLAESGYDRDALLNDLAACTYINRKLRARQIEQDARAAGDAWDETTDEEAPLFTAMLVGTPSRRVDGDVRLAHLAAWKLDALSAKVTDLFARIRDLRVSRESAELQGEVRDLAFSLFDSSAIAWMQVMETRPEVTQRRDQGTPSSWLAGRRVLVLGSGALGAPVSEFCVRAGVKELTVADYAVVNPGILVRQPYTDADIGLGKARALARRLSAIRDDLDVTPAHGNVRSGFFAPDQDLGVYDLVIDATADASVRSNIELARKGAAVRPPLVTMVIGHNAERGLVTTNLPAATGAAADTFRKVSLLAASKAAEWADIGDDLFPATPRTKLFFPEPGCSSPTFVGSAAQSAALAGMMLHEALMVLHAADRGHRETVGDEQVSFASVVRMGAAATIGTSRVSWPADVVQTDESGEFEVRVSVTALAEARAEVQRGARVRAPEIETGGMLLGALDDATGIVYIDKVTGPPPDSYLSATYFHHGVEGTQERVSAEVRRTANTRGFVGFWHSHPFGRAHPSPTDEQGMASIVAPDGTTRRALMMILGGDERSWSTWRNGGAGARPDVYLRVVPRSDGPVISGHPGYVGGLNLQQLPAGWYFRGGSGRPVRVRRGAEPVAGPIGRPSPWWAWLRRRP</sequence>
<protein>
    <submittedName>
        <fullName evidence="8">Integrative and conjugative element protein, VC0181 family</fullName>
    </submittedName>
</protein>
<evidence type="ECO:0000256" key="4">
    <source>
        <dbReference type="ARBA" id="ARBA00022833"/>
    </source>
</evidence>
<name>A0A1C5IK62_9ACTN</name>
<dbReference type="GO" id="GO:0008237">
    <property type="term" value="F:metallopeptidase activity"/>
    <property type="evidence" value="ECO:0007669"/>
    <property type="project" value="UniProtKB-KW"/>
</dbReference>
<keyword evidence="4" id="KW-0862">Zinc</keyword>
<dbReference type="InterPro" id="IPR032865">
    <property type="entry name" value="Prok-E2_A"/>
</dbReference>
<reference evidence="8 9" key="1">
    <citation type="submission" date="2016-06" db="EMBL/GenBank/DDBJ databases">
        <authorList>
            <person name="Kjaerup R.B."/>
            <person name="Dalgaard T.S."/>
            <person name="Juul-Madsen H.R."/>
        </authorList>
    </citation>
    <scope>NUCLEOTIDE SEQUENCE [LARGE SCALE GENOMIC DNA]</scope>
    <source>
        <strain evidence="8 9">DSM 43904</strain>
    </source>
</reference>
<keyword evidence="3" id="KW-0378">Hydrolase</keyword>
<dbReference type="InterPro" id="IPR016135">
    <property type="entry name" value="UBQ-conjugating_enzyme/RWD"/>
</dbReference>
<dbReference type="Pfam" id="PF00899">
    <property type="entry name" value="ThiF"/>
    <property type="match status" value="1"/>
</dbReference>
<evidence type="ECO:0000256" key="1">
    <source>
        <dbReference type="ARBA" id="ARBA00022670"/>
    </source>
</evidence>
<dbReference type="Gene3D" id="3.40.50.720">
    <property type="entry name" value="NAD(P)-binding Rossmann-like Domain"/>
    <property type="match status" value="1"/>
</dbReference>
<evidence type="ECO:0000256" key="5">
    <source>
        <dbReference type="ARBA" id="ARBA00023049"/>
    </source>
</evidence>
<evidence type="ECO:0000256" key="2">
    <source>
        <dbReference type="ARBA" id="ARBA00022723"/>
    </source>
</evidence>
<dbReference type="SUPFAM" id="SSF69572">
    <property type="entry name" value="Activating enzymes of the ubiquitin-like proteins"/>
    <property type="match status" value="1"/>
</dbReference>
<gene>
    <name evidence="8" type="ORF">GA0070609_3426</name>
</gene>
<proteinExistence type="predicted"/>
<dbReference type="InterPro" id="IPR000594">
    <property type="entry name" value="ThiF_NAD_FAD-bd"/>
</dbReference>
<dbReference type="RefSeq" id="WP_088994660.1">
    <property type="nucleotide sequence ID" value="NZ_LT607750.1"/>
</dbReference>
<dbReference type="GO" id="GO:0046872">
    <property type="term" value="F:metal ion binding"/>
    <property type="evidence" value="ECO:0007669"/>
    <property type="project" value="UniProtKB-KW"/>
</dbReference>
<organism evidence="8 9">
    <name type="scientific">Micromonospora echinaurantiaca</name>
    <dbReference type="NCBI Taxonomy" id="47857"/>
    <lineage>
        <taxon>Bacteria</taxon>
        <taxon>Bacillati</taxon>
        <taxon>Actinomycetota</taxon>
        <taxon>Actinomycetes</taxon>
        <taxon>Micromonosporales</taxon>
        <taxon>Micromonosporaceae</taxon>
        <taxon>Micromonospora</taxon>
    </lineage>
</organism>
<dbReference type="AlphaFoldDB" id="A0A1C5IK62"/>